<evidence type="ECO:0000259" key="7">
    <source>
        <dbReference type="Pfam" id="PF08240"/>
    </source>
</evidence>
<feature type="domain" description="Alcohol dehydrogenase-like N-terminal" evidence="7">
    <location>
        <begin position="54"/>
        <end position="168"/>
    </location>
</feature>
<dbReference type="STRING" id="1123071.SAMN02745181_3329"/>
<name>A0A1M6PX37_9BACT</name>
<evidence type="ECO:0000256" key="3">
    <source>
        <dbReference type="ARBA" id="ARBA00022723"/>
    </source>
</evidence>
<dbReference type="Proteomes" id="UP000184510">
    <property type="component" value="Unassembled WGS sequence"/>
</dbReference>
<dbReference type="Pfam" id="PF08240">
    <property type="entry name" value="ADH_N"/>
    <property type="match status" value="1"/>
</dbReference>
<reference evidence="9 10" key="1">
    <citation type="submission" date="2016-11" db="EMBL/GenBank/DDBJ databases">
        <authorList>
            <person name="Jaros S."/>
            <person name="Januszkiewicz K."/>
            <person name="Wedrychowicz H."/>
        </authorList>
    </citation>
    <scope>NUCLEOTIDE SEQUENCE [LARGE SCALE GENOMIC DNA]</scope>
    <source>
        <strain evidence="9 10">DSM 18772</strain>
    </source>
</reference>
<gene>
    <name evidence="9" type="ORF">SAMN02745181_3329</name>
</gene>
<dbReference type="InterPro" id="IPR013154">
    <property type="entry name" value="ADH-like_N"/>
</dbReference>
<dbReference type="Gene3D" id="3.90.180.10">
    <property type="entry name" value="Medium-chain alcohol dehydrogenases, catalytic domain"/>
    <property type="match status" value="1"/>
</dbReference>
<dbReference type="InParanoid" id="A0A1M6PX37"/>
<keyword evidence="10" id="KW-1185">Reference proteome</keyword>
<dbReference type="InterPro" id="IPR036291">
    <property type="entry name" value="NAD(P)-bd_dom_sf"/>
</dbReference>
<dbReference type="InterPro" id="IPR031640">
    <property type="entry name" value="Glu_dehyd_C"/>
</dbReference>
<dbReference type="CDD" id="cd08231">
    <property type="entry name" value="MDR_TM0436_like"/>
    <property type="match status" value="1"/>
</dbReference>
<evidence type="ECO:0000313" key="10">
    <source>
        <dbReference type="Proteomes" id="UP000184510"/>
    </source>
</evidence>
<dbReference type="PANTHER" id="PTHR42940:SF3">
    <property type="entry name" value="ALCOHOL DEHYDROGENASE 1-RELATED"/>
    <property type="match status" value="1"/>
</dbReference>
<sequence length="370" mass="40112">MTLMSLSSTPSHTLKPYETHREVEIERVRMLFLGAHQPFKRESSQAKVSLFGSEVLVRMTLASVCGSDLHTYEGRRSSYLPSVLGHEGVGVVEAVGPEGDESMVGKRVTWTLTDTCGCCSACTDWDIPQKCESLFKYGHAELEGGSGLNGCFASHIVLREGTKIVELPEKLPDSYAVPANCALATMVAVVEEIPASVEKVLIQGGGLLGIYGVALLKARGVNQVVVTDPVPERLELAKEFGAEVLDANEMSGLEPQIFDAIIEVAGVSSVVPDGLRVLRPGGVYVFAGMVHEQTELDVLGVDIVKGCFKIIGVHNYGARHLEKAVQFLSEHQNDFPYDKLVSPALPLSKLDDAFALTLERKWHRVAVQPD</sequence>
<accession>A0A1M6PX37</accession>
<dbReference type="AlphaFoldDB" id="A0A1M6PX37"/>
<evidence type="ECO:0000256" key="5">
    <source>
        <dbReference type="ARBA" id="ARBA00023002"/>
    </source>
</evidence>
<dbReference type="GO" id="GO:0005737">
    <property type="term" value="C:cytoplasm"/>
    <property type="evidence" value="ECO:0007669"/>
    <property type="project" value="TreeGrafter"/>
</dbReference>
<keyword evidence="5" id="KW-0560">Oxidoreductase</keyword>
<dbReference type="EMBL" id="FQYR01000005">
    <property type="protein sequence ID" value="SHK12509.1"/>
    <property type="molecule type" value="Genomic_DNA"/>
</dbReference>
<keyword evidence="3" id="KW-0479">Metal-binding</keyword>
<dbReference type="GO" id="GO:0004022">
    <property type="term" value="F:alcohol dehydrogenase (NAD+) activity"/>
    <property type="evidence" value="ECO:0007669"/>
    <property type="project" value="TreeGrafter"/>
</dbReference>
<dbReference type="PANTHER" id="PTHR42940">
    <property type="entry name" value="ALCOHOL DEHYDROGENASE 1-RELATED"/>
    <property type="match status" value="1"/>
</dbReference>
<dbReference type="Pfam" id="PF16912">
    <property type="entry name" value="Glu_dehyd_C"/>
    <property type="match status" value="1"/>
</dbReference>
<evidence type="ECO:0000256" key="1">
    <source>
        <dbReference type="ARBA" id="ARBA00001947"/>
    </source>
</evidence>
<organism evidence="9 10">
    <name type="scientific">Rubritalea squalenifaciens DSM 18772</name>
    <dbReference type="NCBI Taxonomy" id="1123071"/>
    <lineage>
        <taxon>Bacteria</taxon>
        <taxon>Pseudomonadati</taxon>
        <taxon>Verrucomicrobiota</taxon>
        <taxon>Verrucomicrobiia</taxon>
        <taxon>Verrucomicrobiales</taxon>
        <taxon>Rubritaleaceae</taxon>
        <taxon>Rubritalea</taxon>
    </lineage>
</organism>
<comment type="similarity">
    <text evidence="2">Belongs to the zinc-containing alcohol dehydrogenase family.</text>
</comment>
<feature type="domain" description="Glucose dehydrogenase C-terminal" evidence="8">
    <location>
        <begin position="184"/>
        <end position="355"/>
    </location>
</feature>
<evidence type="ECO:0000313" key="9">
    <source>
        <dbReference type="EMBL" id="SHK12509.1"/>
    </source>
</evidence>
<evidence type="ECO:0000256" key="4">
    <source>
        <dbReference type="ARBA" id="ARBA00022833"/>
    </source>
</evidence>
<evidence type="ECO:0000256" key="6">
    <source>
        <dbReference type="ARBA" id="ARBA00023027"/>
    </source>
</evidence>
<evidence type="ECO:0000256" key="2">
    <source>
        <dbReference type="ARBA" id="ARBA00008072"/>
    </source>
</evidence>
<dbReference type="SUPFAM" id="SSF50129">
    <property type="entry name" value="GroES-like"/>
    <property type="match status" value="1"/>
</dbReference>
<keyword evidence="6" id="KW-0520">NAD</keyword>
<protein>
    <submittedName>
        <fullName evidence="9">Putative phosphonate catabolism associated alcohol dehydrogenase</fullName>
    </submittedName>
</protein>
<proteinExistence type="inferred from homology"/>
<dbReference type="InterPro" id="IPR011032">
    <property type="entry name" value="GroES-like_sf"/>
</dbReference>
<evidence type="ECO:0000259" key="8">
    <source>
        <dbReference type="Pfam" id="PF16912"/>
    </source>
</evidence>
<dbReference type="Gene3D" id="3.40.50.720">
    <property type="entry name" value="NAD(P)-binding Rossmann-like Domain"/>
    <property type="match status" value="1"/>
</dbReference>
<comment type="cofactor">
    <cofactor evidence="1">
        <name>Zn(2+)</name>
        <dbReference type="ChEBI" id="CHEBI:29105"/>
    </cofactor>
</comment>
<keyword evidence="4" id="KW-0862">Zinc</keyword>
<dbReference type="GO" id="GO:0046872">
    <property type="term" value="F:metal ion binding"/>
    <property type="evidence" value="ECO:0007669"/>
    <property type="project" value="UniProtKB-KW"/>
</dbReference>
<dbReference type="SUPFAM" id="SSF51735">
    <property type="entry name" value="NAD(P)-binding Rossmann-fold domains"/>
    <property type="match status" value="1"/>
</dbReference>